<dbReference type="Pfam" id="PF00144">
    <property type="entry name" value="Beta-lactamase"/>
    <property type="match status" value="1"/>
</dbReference>
<reference evidence="2 3" key="1">
    <citation type="submission" date="2020-08" db="EMBL/GenBank/DDBJ databases">
        <title>Sequencing the genomes of 1000 actinobacteria strains.</title>
        <authorList>
            <person name="Klenk H.-P."/>
        </authorList>
    </citation>
    <scope>NUCLEOTIDE SEQUENCE [LARGE SCALE GENOMIC DNA]</scope>
    <source>
        <strain evidence="2 3">DSM 45823</strain>
    </source>
</reference>
<accession>A0A7W3R7J8</accession>
<dbReference type="PANTHER" id="PTHR43319">
    <property type="entry name" value="BETA-LACTAMASE-RELATED"/>
    <property type="match status" value="1"/>
</dbReference>
<evidence type="ECO:0000313" key="2">
    <source>
        <dbReference type="EMBL" id="MBA9002594.1"/>
    </source>
</evidence>
<evidence type="ECO:0000259" key="1">
    <source>
        <dbReference type="Pfam" id="PF00144"/>
    </source>
</evidence>
<dbReference type="PANTHER" id="PTHR43319:SF3">
    <property type="entry name" value="BETA-LACTAMASE-RELATED DOMAIN-CONTAINING PROTEIN"/>
    <property type="match status" value="1"/>
</dbReference>
<comment type="caution">
    <text evidence="2">The sequence shown here is derived from an EMBL/GenBank/DDBJ whole genome shotgun (WGS) entry which is preliminary data.</text>
</comment>
<dbReference type="InterPro" id="IPR012338">
    <property type="entry name" value="Beta-lactam/transpept-like"/>
</dbReference>
<proteinExistence type="predicted"/>
<feature type="domain" description="Beta-lactamase-related" evidence="1">
    <location>
        <begin position="6"/>
        <end position="345"/>
    </location>
</feature>
<dbReference type="Gene3D" id="3.40.710.10">
    <property type="entry name" value="DD-peptidase/beta-lactamase superfamily"/>
    <property type="match status" value="1"/>
</dbReference>
<evidence type="ECO:0000313" key="3">
    <source>
        <dbReference type="Proteomes" id="UP000539313"/>
    </source>
</evidence>
<sequence>MRERVQAVIDGLVESGAERGMQVAVYRGGELVVDAVAGVADPRSGRKIAPDTPIYCYSVGKTMTSAIVLMLIERGAFGHDTPVAELWPEFGAHGKGGVTVRHVLTHTAGVPAMPADATPDALGDWDGICAAIADSTLWWEPGTRLGYHAYTFGYILGEVVRRVTGKPISQVLREEVAGPLGIADEMYFGMPEPELGRVAVLEEPEEATKGFEQIPEDAPMFSTAPKAIFPTAAFGNLPQVLRADIPAGGKMTARAVARLYAALLGNVDGVRLISPERLTEITAVAVEGTDQIMGNEAAFGLGFPLGHPVTGEQTVFGWAGVGGTYAWADTATGLTAAVTKNRLSMDFSTVEAVTKAING</sequence>
<name>A0A7W3R7J8_9ACTN</name>
<keyword evidence="3" id="KW-1185">Reference proteome</keyword>
<dbReference type="RefSeq" id="WP_182704570.1">
    <property type="nucleotide sequence ID" value="NZ_JACJII010000001.1"/>
</dbReference>
<gene>
    <name evidence="2" type="ORF">HNR21_001476</name>
</gene>
<dbReference type="InterPro" id="IPR052907">
    <property type="entry name" value="Beta-lactamase/esterase"/>
</dbReference>
<dbReference type="SUPFAM" id="SSF56601">
    <property type="entry name" value="beta-lactamase/transpeptidase-like"/>
    <property type="match status" value="1"/>
</dbReference>
<dbReference type="InterPro" id="IPR001466">
    <property type="entry name" value="Beta-lactam-related"/>
</dbReference>
<dbReference type="AlphaFoldDB" id="A0A7W3R7J8"/>
<protein>
    <submittedName>
        <fullName evidence="2">CubicO group peptidase (Beta-lactamase class C family)</fullName>
    </submittedName>
</protein>
<organism evidence="2 3">
    <name type="scientific">Thermomonospora cellulosilytica</name>
    <dbReference type="NCBI Taxonomy" id="1411118"/>
    <lineage>
        <taxon>Bacteria</taxon>
        <taxon>Bacillati</taxon>
        <taxon>Actinomycetota</taxon>
        <taxon>Actinomycetes</taxon>
        <taxon>Streptosporangiales</taxon>
        <taxon>Thermomonosporaceae</taxon>
        <taxon>Thermomonospora</taxon>
    </lineage>
</organism>
<dbReference type="EMBL" id="JACJII010000001">
    <property type="protein sequence ID" value="MBA9002594.1"/>
    <property type="molecule type" value="Genomic_DNA"/>
</dbReference>
<dbReference type="Proteomes" id="UP000539313">
    <property type="component" value="Unassembled WGS sequence"/>
</dbReference>